<evidence type="ECO:0000313" key="1">
    <source>
        <dbReference type="EMBL" id="QIT07800.1"/>
    </source>
</evidence>
<dbReference type="AlphaFoldDB" id="A0A6H0F129"/>
<sequence>MSTFCFIFHIPASLTGEVQTLLAAQATKPNMTEFQTRAALVPYEVEDMALGPTSTNGQTPTDSIFVVYVGAKQADMTLADFFNAVRPYRTSWSDWWNPRYQHIAQSSSATWMLTNDAKNILYTACTLSGQDGQSAAVQPRVDLVVSCDSQMAEEFRTLYVELGTATGLQRAWRKWSKEVGLTCRVVMLAKRSGGGSEQENEFVLVVRSKYLQRGHDDRIEYGAPAFPKMEGEHQELKDWVNRHTALVEETYSRSGGFQAKQLDTLFEMYTMQTCHEH</sequence>
<protein>
    <submittedName>
        <fullName evidence="1">SirX</fullName>
    </submittedName>
</protein>
<proteinExistence type="evidence at transcript level"/>
<reference evidence="1" key="1">
    <citation type="submission" date="2019-03" db="EMBL/GenBank/DDBJ databases">
        <title>Identification of two additional genes within the gene cluster for sirodesmin biosynthesis in the plant pathogenic fungus Leptosphaeria maculans.</title>
        <authorList>
            <person name="Urquhart A.S."/>
            <person name="Idnurm A."/>
        </authorList>
    </citation>
    <scope>NUCLEOTIDE SEQUENCE</scope>
    <source>
        <strain evidence="1">M1</strain>
    </source>
</reference>
<gene>
    <name evidence="1" type="primary">sirX</name>
</gene>
<accession>A0A6H0F129</accession>
<dbReference type="EMBL" id="MK609858">
    <property type="protein sequence ID" value="QIT07800.1"/>
    <property type="molecule type" value="mRNA"/>
</dbReference>
<name>A0A6H0F129_LEPMC</name>
<organism evidence="1">
    <name type="scientific">Leptosphaeria maculans</name>
    <name type="common">Blackleg fungus</name>
    <name type="synonym">Phoma lingam</name>
    <dbReference type="NCBI Taxonomy" id="5022"/>
    <lineage>
        <taxon>Eukaryota</taxon>
        <taxon>Fungi</taxon>
        <taxon>Dikarya</taxon>
        <taxon>Ascomycota</taxon>
        <taxon>Pezizomycotina</taxon>
        <taxon>Dothideomycetes</taxon>
        <taxon>Pleosporomycetidae</taxon>
        <taxon>Pleosporales</taxon>
        <taxon>Pleosporineae</taxon>
        <taxon>Leptosphaeriaceae</taxon>
        <taxon>Plenodomus</taxon>
        <taxon>Plenodomus lingam/Leptosphaeria maculans species complex</taxon>
    </lineage>
</organism>